<dbReference type="PANTHER" id="PTHR36570:SF3">
    <property type="entry name" value="DISULFIDE BOND FORMATION PROTEIN B"/>
    <property type="match status" value="1"/>
</dbReference>
<evidence type="ECO:0000256" key="5">
    <source>
        <dbReference type="ARBA" id="ARBA00023136"/>
    </source>
</evidence>
<keyword evidence="2" id="KW-1003">Cell membrane</keyword>
<keyword evidence="8" id="KW-1185">Reference proteome</keyword>
<dbReference type="InterPro" id="IPR024199">
    <property type="entry name" value="Uncharacterised_DsbB"/>
</dbReference>
<proteinExistence type="predicted"/>
<sequence length="154" mass="15991">MTRQKAAIAAAAGGSAALLLGALAFQYLGGLAPCQLCIWQRWPHLAAVIIGLLALTLGLRALAWLGALAALTSAGIGVFHVGVEQKWWEGLASCTAGSIQGISTADLLNPSVDVAAVVRCDAIAWQMFGLSMAGWNVVISVALALIWIWAARRA</sequence>
<dbReference type="PIRSF" id="PIRSF033913">
    <property type="entry name" value="S-S_format_DsbB"/>
    <property type="match status" value="1"/>
</dbReference>
<reference evidence="7" key="1">
    <citation type="journal article" date="2014" name="Int. J. Syst. Evol. Microbiol.">
        <title>Complete genome sequence of Corynebacterium casei LMG S-19264T (=DSM 44701T), isolated from a smear-ripened cheese.</title>
        <authorList>
            <consortium name="US DOE Joint Genome Institute (JGI-PGF)"/>
            <person name="Walter F."/>
            <person name="Albersmeier A."/>
            <person name="Kalinowski J."/>
            <person name="Ruckert C."/>
        </authorList>
    </citation>
    <scope>NUCLEOTIDE SEQUENCE</scope>
    <source>
        <strain evidence="7">KCTC 23714</strain>
    </source>
</reference>
<evidence type="ECO:0000256" key="1">
    <source>
        <dbReference type="ARBA" id="ARBA00004651"/>
    </source>
</evidence>
<name>A0A918MG63_9RHOB</name>
<feature type="transmembrane region" description="Helical" evidence="6">
    <location>
        <begin position="133"/>
        <end position="151"/>
    </location>
</feature>
<dbReference type="RefSeq" id="WP_189632118.1">
    <property type="nucleotide sequence ID" value="NZ_BMYQ01000001.1"/>
</dbReference>
<keyword evidence="3 6" id="KW-0812">Transmembrane</keyword>
<reference evidence="7" key="2">
    <citation type="submission" date="2020-09" db="EMBL/GenBank/DDBJ databases">
        <authorList>
            <person name="Sun Q."/>
            <person name="Kim S."/>
        </authorList>
    </citation>
    <scope>NUCLEOTIDE SEQUENCE</scope>
    <source>
        <strain evidence="7">KCTC 23714</strain>
    </source>
</reference>
<comment type="caution">
    <text evidence="7">The sequence shown here is derived from an EMBL/GenBank/DDBJ whole genome shotgun (WGS) entry which is preliminary data.</text>
</comment>
<dbReference type="Pfam" id="PF02600">
    <property type="entry name" value="DsbB"/>
    <property type="match status" value="1"/>
</dbReference>
<dbReference type="Gene3D" id="1.20.1550.10">
    <property type="entry name" value="DsbB-like"/>
    <property type="match status" value="1"/>
</dbReference>
<dbReference type="GO" id="GO:0006457">
    <property type="term" value="P:protein folding"/>
    <property type="evidence" value="ECO:0007669"/>
    <property type="project" value="InterPro"/>
</dbReference>
<gene>
    <name evidence="7" type="ORF">GCM10011452_03930</name>
</gene>
<evidence type="ECO:0000313" key="8">
    <source>
        <dbReference type="Proteomes" id="UP000628984"/>
    </source>
</evidence>
<dbReference type="PANTHER" id="PTHR36570">
    <property type="entry name" value="DISULFIDE BOND FORMATION PROTEIN B"/>
    <property type="match status" value="1"/>
</dbReference>
<organism evidence="7 8">
    <name type="scientific">Gemmobacter lanyuensis</name>
    <dbReference type="NCBI Taxonomy" id="1054497"/>
    <lineage>
        <taxon>Bacteria</taxon>
        <taxon>Pseudomonadati</taxon>
        <taxon>Pseudomonadota</taxon>
        <taxon>Alphaproteobacteria</taxon>
        <taxon>Rhodobacterales</taxon>
        <taxon>Paracoccaceae</taxon>
        <taxon>Gemmobacter</taxon>
    </lineage>
</organism>
<protein>
    <submittedName>
        <fullName evidence="7">Dihydroneopterin aldolase</fullName>
    </submittedName>
</protein>
<dbReference type="AlphaFoldDB" id="A0A918MG63"/>
<dbReference type="GO" id="GO:0015035">
    <property type="term" value="F:protein-disulfide reductase activity"/>
    <property type="evidence" value="ECO:0007669"/>
    <property type="project" value="InterPro"/>
</dbReference>
<evidence type="ECO:0000313" key="7">
    <source>
        <dbReference type="EMBL" id="GGW21865.1"/>
    </source>
</evidence>
<dbReference type="InterPro" id="IPR050183">
    <property type="entry name" value="DsbB"/>
</dbReference>
<feature type="transmembrane region" description="Helical" evidence="6">
    <location>
        <begin position="64"/>
        <end position="83"/>
    </location>
</feature>
<keyword evidence="4 6" id="KW-1133">Transmembrane helix</keyword>
<comment type="subcellular location">
    <subcellularLocation>
        <location evidence="1">Cell membrane</location>
        <topology evidence="1">Multi-pass membrane protein</topology>
    </subcellularLocation>
</comment>
<dbReference type="GO" id="GO:0005886">
    <property type="term" value="C:plasma membrane"/>
    <property type="evidence" value="ECO:0007669"/>
    <property type="project" value="UniProtKB-SubCell"/>
</dbReference>
<accession>A0A918MG63</accession>
<evidence type="ECO:0000256" key="4">
    <source>
        <dbReference type="ARBA" id="ARBA00022989"/>
    </source>
</evidence>
<dbReference type="Proteomes" id="UP000628984">
    <property type="component" value="Unassembled WGS sequence"/>
</dbReference>
<evidence type="ECO:0000256" key="3">
    <source>
        <dbReference type="ARBA" id="ARBA00022692"/>
    </source>
</evidence>
<dbReference type="InterPro" id="IPR023380">
    <property type="entry name" value="DsbB-like_sf"/>
</dbReference>
<dbReference type="EMBL" id="BMYQ01000001">
    <property type="protein sequence ID" value="GGW21865.1"/>
    <property type="molecule type" value="Genomic_DNA"/>
</dbReference>
<dbReference type="InterPro" id="IPR003752">
    <property type="entry name" value="DiS_bond_form_DsbB/BdbC"/>
</dbReference>
<keyword evidence="5 6" id="KW-0472">Membrane</keyword>
<evidence type="ECO:0000256" key="6">
    <source>
        <dbReference type="SAM" id="Phobius"/>
    </source>
</evidence>
<dbReference type="SUPFAM" id="SSF158442">
    <property type="entry name" value="DsbB-like"/>
    <property type="match status" value="1"/>
</dbReference>
<feature type="transmembrane region" description="Helical" evidence="6">
    <location>
        <begin position="40"/>
        <end position="57"/>
    </location>
</feature>
<evidence type="ECO:0000256" key="2">
    <source>
        <dbReference type="ARBA" id="ARBA00022475"/>
    </source>
</evidence>